<reference evidence="1" key="1">
    <citation type="journal article" date="2019" name="Sci. Rep.">
        <title>Draft genome of Tanacetum cinerariifolium, the natural source of mosquito coil.</title>
        <authorList>
            <person name="Yamashiro T."/>
            <person name="Shiraishi A."/>
            <person name="Satake H."/>
            <person name="Nakayama K."/>
        </authorList>
    </citation>
    <scope>NUCLEOTIDE SEQUENCE</scope>
</reference>
<sequence length="57" mass="5930">AADAMLSNDLALGRQLRSGRNGAHQDALTEISHQIGGQAVLAALVRQRSDGIHGVVL</sequence>
<organism evidence="1">
    <name type="scientific">Tanacetum cinerariifolium</name>
    <name type="common">Dalmatian daisy</name>
    <name type="synonym">Chrysanthemum cinerariifolium</name>
    <dbReference type="NCBI Taxonomy" id="118510"/>
    <lineage>
        <taxon>Eukaryota</taxon>
        <taxon>Viridiplantae</taxon>
        <taxon>Streptophyta</taxon>
        <taxon>Embryophyta</taxon>
        <taxon>Tracheophyta</taxon>
        <taxon>Spermatophyta</taxon>
        <taxon>Magnoliopsida</taxon>
        <taxon>eudicotyledons</taxon>
        <taxon>Gunneridae</taxon>
        <taxon>Pentapetalae</taxon>
        <taxon>asterids</taxon>
        <taxon>campanulids</taxon>
        <taxon>Asterales</taxon>
        <taxon>Asteraceae</taxon>
        <taxon>Asteroideae</taxon>
        <taxon>Anthemideae</taxon>
        <taxon>Anthemidinae</taxon>
        <taxon>Tanacetum</taxon>
    </lineage>
</organism>
<evidence type="ECO:0000313" key="1">
    <source>
        <dbReference type="EMBL" id="GFD58557.1"/>
    </source>
</evidence>
<name>A0A699XFY5_TANCI</name>
<gene>
    <name evidence="1" type="ORF">Tci_930526</name>
</gene>
<feature type="non-terminal residue" evidence="1">
    <location>
        <position position="1"/>
    </location>
</feature>
<dbReference type="AlphaFoldDB" id="A0A699XFY5"/>
<dbReference type="EMBL" id="BKCJ011854451">
    <property type="protein sequence ID" value="GFD58557.1"/>
    <property type="molecule type" value="Genomic_DNA"/>
</dbReference>
<proteinExistence type="predicted"/>
<accession>A0A699XFY5</accession>
<protein>
    <submittedName>
        <fullName evidence="1">Uncharacterized protein</fullName>
    </submittedName>
</protein>
<comment type="caution">
    <text evidence="1">The sequence shown here is derived from an EMBL/GenBank/DDBJ whole genome shotgun (WGS) entry which is preliminary data.</text>
</comment>